<comment type="similarity">
    <text evidence="1 4">Belongs to the glycosyl hydrolase 26 family.</text>
</comment>
<keyword evidence="8" id="KW-1185">Reference proteome</keyword>
<proteinExistence type="inferred from homology"/>
<feature type="active site" description="Proton donor" evidence="4">
    <location>
        <position position="322"/>
    </location>
</feature>
<evidence type="ECO:0000256" key="1">
    <source>
        <dbReference type="ARBA" id="ARBA00007754"/>
    </source>
</evidence>
<evidence type="ECO:0000256" key="5">
    <source>
        <dbReference type="SAM" id="SignalP"/>
    </source>
</evidence>
<feature type="domain" description="GH26" evidence="6">
    <location>
        <begin position="200"/>
        <end position="498"/>
    </location>
</feature>
<name>A0A562J825_9FIRM</name>
<dbReference type="Gene3D" id="3.20.20.80">
    <property type="entry name" value="Glycosidases"/>
    <property type="match status" value="1"/>
</dbReference>
<dbReference type="GO" id="GO:0016985">
    <property type="term" value="F:mannan endo-1,4-beta-mannosidase activity"/>
    <property type="evidence" value="ECO:0007669"/>
    <property type="project" value="InterPro"/>
</dbReference>
<dbReference type="EMBL" id="VLKH01000006">
    <property type="protein sequence ID" value="TWH79332.1"/>
    <property type="molecule type" value="Genomic_DNA"/>
</dbReference>
<keyword evidence="5" id="KW-0732">Signal</keyword>
<evidence type="ECO:0000313" key="8">
    <source>
        <dbReference type="Proteomes" id="UP000315343"/>
    </source>
</evidence>
<dbReference type="GO" id="GO:0006080">
    <property type="term" value="P:substituted mannan metabolic process"/>
    <property type="evidence" value="ECO:0007669"/>
    <property type="project" value="InterPro"/>
</dbReference>
<accession>A0A562J825</accession>
<dbReference type="SUPFAM" id="SSF51445">
    <property type="entry name" value="(Trans)glycosidases"/>
    <property type="match status" value="1"/>
</dbReference>
<dbReference type="PANTHER" id="PTHR40079">
    <property type="entry name" value="MANNAN ENDO-1,4-BETA-MANNOSIDASE E-RELATED"/>
    <property type="match status" value="1"/>
</dbReference>
<feature type="active site" description="Nucleophile" evidence="4">
    <location>
        <position position="435"/>
    </location>
</feature>
<dbReference type="InterPro" id="IPR000805">
    <property type="entry name" value="Glyco_hydro_26"/>
</dbReference>
<gene>
    <name evidence="7" type="ORF">LY60_02308</name>
</gene>
<dbReference type="PANTHER" id="PTHR40079:SF4">
    <property type="entry name" value="GH26 DOMAIN-CONTAINING PROTEIN-RELATED"/>
    <property type="match status" value="1"/>
</dbReference>
<evidence type="ECO:0000256" key="3">
    <source>
        <dbReference type="ARBA" id="ARBA00023295"/>
    </source>
</evidence>
<evidence type="ECO:0000313" key="7">
    <source>
        <dbReference type="EMBL" id="TWH79332.1"/>
    </source>
</evidence>
<dbReference type="RefSeq" id="WP_145083585.1">
    <property type="nucleotide sequence ID" value="NZ_JBCFAR010000003.1"/>
</dbReference>
<feature type="signal peptide" evidence="5">
    <location>
        <begin position="1"/>
        <end position="24"/>
    </location>
</feature>
<protein>
    <submittedName>
        <fullName evidence="7">Glycosyl hydrolase family 26</fullName>
    </submittedName>
</protein>
<evidence type="ECO:0000256" key="4">
    <source>
        <dbReference type="PROSITE-ProRule" id="PRU01100"/>
    </source>
</evidence>
<evidence type="ECO:0000256" key="2">
    <source>
        <dbReference type="ARBA" id="ARBA00022801"/>
    </source>
</evidence>
<keyword evidence="2 4" id="KW-0378">Hydrolase</keyword>
<organism evidence="7 8">
    <name type="scientific">Sedimentibacter saalensis</name>
    <dbReference type="NCBI Taxonomy" id="130788"/>
    <lineage>
        <taxon>Bacteria</taxon>
        <taxon>Bacillati</taxon>
        <taxon>Bacillota</taxon>
        <taxon>Tissierellia</taxon>
        <taxon>Sedimentibacter</taxon>
    </lineage>
</organism>
<dbReference type="InterPro" id="IPR017853">
    <property type="entry name" value="GH"/>
</dbReference>
<keyword evidence="3 4" id="KW-0326">Glycosidase</keyword>
<sequence>MRQKKLLALIILMIFTLSINTAYADEQTASTNLTTYSSAYNKYSNHPYGYEMTLLNSLKLNEDIGTVKSRFESEGLVVEVLYDNFTNTLNSSSIYLNYGNRGILGNPDFKITGEYNHNFNGEWGHIVLYERKKLSNVENDRNFYANITFARSSKEVITVFMKSSQPLYIDYIMPDFKLTKKSGTMKEDKVFEPVEKNFDEQTKKFYDEYLLNNEKVDFGIFEPTFPLYSYRLAQIEQSLDYNFPVVLLYNSFSLPYKKDYMNKAKELGKVVEYTLYTTDIINGKEEDITLEILDGKYDDYLIHLAQSFNEYDFPVLFRLNNEMNGEWVLYSSHKVGKDTDLFIASWRYIYDLFKEQGVDNLIFVWNPNEKSFPDFSYNDYLCYYPGNEYVDVVGLTAYNTGNYYKGETWRSFSQAYDHFYYDYAKRFKHPMMITEFSCASAGGNKSLWHQDMFNIINRYDRIKIAVLWNGQDYDNSKPEKTVSRNYRIDLEQEVINAVRNGLQNYK</sequence>
<dbReference type="Proteomes" id="UP000315343">
    <property type="component" value="Unassembled WGS sequence"/>
</dbReference>
<feature type="chain" id="PRO_5021766113" evidence="5">
    <location>
        <begin position="25"/>
        <end position="506"/>
    </location>
</feature>
<dbReference type="PROSITE" id="PS51764">
    <property type="entry name" value="GH26"/>
    <property type="match status" value="1"/>
</dbReference>
<dbReference type="AlphaFoldDB" id="A0A562J825"/>
<comment type="caution">
    <text evidence="7">The sequence shown here is derived from an EMBL/GenBank/DDBJ whole genome shotgun (WGS) entry which is preliminary data.</text>
</comment>
<dbReference type="Pfam" id="PF02156">
    <property type="entry name" value="Glyco_hydro_26"/>
    <property type="match status" value="1"/>
</dbReference>
<dbReference type="InterPro" id="IPR022790">
    <property type="entry name" value="GH26_dom"/>
</dbReference>
<reference evidence="7 8" key="1">
    <citation type="submission" date="2019-07" db="EMBL/GenBank/DDBJ databases">
        <title>Genomic Encyclopedia of Type Strains, Phase I: the one thousand microbial genomes (KMG-I) project.</title>
        <authorList>
            <person name="Kyrpides N."/>
        </authorList>
    </citation>
    <scope>NUCLEOTIDE SEQUENCE [LARGE SCALE GENOMIC DNA]</scope>
    <source>
        <strain evidence="7 8">DSM 13558</strain>
    </source>
</reference>
<dbReference type="OrthoDB" id="9802773at2"/>
<evidence type="ECO:0000259" key="6">
    <source>
        <dbReference type="PROSITE" id="PS51764"/>
    </source>
</evidence>